<dbReference type="Gene3D" id="3.40.50.300">
    <property type="entry name" value="P-loop containing nucleotide triphosphate hydrolases"/>
    <property type="match status" value="1"/>
</dbReference>
<evidence type="ECO:0000256" key="5">
    <source>
        <dbReference type="ARBA" id="ARBA00022741"/>
    </source>
</evidence>
<evidence type="ECO:0000313" key="9">
    <source>
        <dbReference type="EMBL" id="PMS19365.1"/>
    </source>
</evidence>
<organism evidence="9 10">
    <name type="scientific">Trinickia dabaoshanensis</name>
    <dbReference type="NCBI Taxonomy" id="564714"/>
    <lineage>
        <taxon>Bacteria</taxon>
        <taxon>Pseudomonadati</taxon>
        <taxon>Pseudomonadota</taxon>
        <taxon>Betaproteobacteria</taxon>
        <taxon>Burkholderiales</taxon>
        <taxon>Burkholderiaceae</taxon>
        <taxon>Trinickia</taxon>
    </lineage>
</organism>
<keyword evidence="4" id="KW-0997">Cell inner membrane</keyword>
<evidence type="ECO:0000256" key="2">
    <source>
        <dbReference type="ARBA" id="ARBA00022448"/>
    </source>
</evidence>
<keyword evidence="10" id="KW-1185">Reference proteome</keyword>
<keyword evidence="4" id="KW-0472">Membrane</keyword>
<dbReference type="Pfam" id="PF00005">
    <property type="entry name" value="ABC_tran"/>
    <property type="match status" value="1"/>
</dbReference>
<accession>A0A2N7VQF1</accession>
<reference evidence="9 10" key="1">
    <citation type="submission" date="2018-01" db="EMBL/GenBank/DDBJ databases">
        <title>Whole genome analyses suggest that Burkholderia sensu lato contains two further novel genera in the rhizoxinica-symbiotica group Mycetohabitans gen. nov., and Trinickia gen. nov.: implications for the evolution of diazotrophy and nodulation in the Burkholderiaceae.</title>
        <authorList>
            <person name="Estrada-de los Santos P."/>
            <person name="Palmer M."/>
            <person name="Chavez-Ramirez B."/>
            <person name="Beukes C."/>
            <person name="Steenkamp E.T."/>
            <person name="Hirsch A.M."/>
            <person name="Manyaka P."/>
            <person name="Maluk M."/>
            <person name="Lafos M."/>
            <person name="Crook M."/>
            <person name="Gross E."/>
            <person name="Simon M.F."/>
            <person name="Bueno dos Reis Junior F."/>
            <person name="Poole P.S."/>
            <person name="Venter S.N."/>
            <person name="James E.K."/>
        </authorList>
    </citation>
    <scope>NUCLEOTIDE SEQUENCE [LARGE SCALE GENOMIC DNA]</scope>
    <source>
        <strain evidence="9 10">GIMN1.004</strain>
    </source>
</reference>
<evidence type="ECO:0000256" key="3">
    <source>
        <dbReference type="ARBA" id="ARBA00022475"/>
    </source>
</evidence>
<dbReference type="PANTHER" id="PTHR43820">
    <property type="entry name" value="HIGH-AFFINITY BRANCHED-CHAIN AMINO ACID TRANSPORT ATP-BINDING PROTEIN LIVF"/>
    <property type="match status" value="1"/>
</dbReference>
<keyword evidence="7" id="KW-0029">Amino-acid transport</keyword>
<dbReference type="GO" id="GO:0005524">
    <property type="term" value="F:ATP binding"/>
    <property type="evidence" value="ECO:0007669"/>
    <property type="project" value="UniProtKB-KW"/>
</dbReference>
<proteinExistence type="inferred from homology"/>
<gene>
    <name evidence="9" type="ORF">C0Z18_13630</name>
</gene>
<feature type="domain" description="ABC transporter" evidence="8">
    <location>
        <begin position="6"/>
        <end position="233"/>
    </location>
</feature>
<dbReference type="InterPro" id="IPR052156">
    <property type="entry name" value="BCAA_Transport_ATP-bd_LivF"/>
</dbReference>
<keyword evidence="3" id="KW-1003">Cell membrane</keyword>
<dbReference type="PROSITE" id="PS50893">
    <property type="entry name" value="ABC_TRANSPORTER_2"/>
    <property type="match status" value="1"/>
</dbReference>
<evidence type="ECO:0000256" key="1">
    <source>
        <dbReference type="ARBA" id="ARBA00005417"/>
    </source>
</evidence>
<comment type="caution">
    <text evidence="9">The sequence shown here is derived from an EMBL/GenBank/DDBJ whole genome shotgun (WGS) entry which is preliminary data.</text>
</comment>
<comment type="similarity">
    <text evidence="1">Belongs to the ABC transporter superfamily.</text>
</comment>
<evidence type="ECO:0000256" key="7">
    <source>
        <dbReference type="ARBA" id="ARBA00022970"/>
    </source>
</evidence>
<keyword evidence="5" id="KW-0547">Nucleotide-binding</keyword>
<dbReference type="Proteomes" id="UP000235616">
    <property type="component" value="Unassembled WGS sequence"/>
</dbReference>
<evidence type="ECO:0000259" key="8">
    <source>
        <dbReference type="PROSITE" id="PS50893"/>
    </source>
</evidence>
<dbReference type="PANTHER" id="PTHR43820:SF4">
    <property type="entry name" value="HIGH-AFFINITY BRANCHED-CHAIN AMINO ACID TRANSPORT ATP-BINDING PROTEIN LIVF"/>
    <property type="match status" value="1"/>
</dbReference>
<dbReference type="SMART" id="SM00382">
    <property type="entry name" value="AAA"/>
    <property type="match status" value="1"/>
</dbReference>
<dbReference type="RefSeq" id="WP_102645952.1">
    <property type="nucleotide sequence ID" value="NZ_PNYA01000011.1"/>
</dbReference>
<protein>
    <submittedName>
        <fullName evidence="9">ABC transporter ATP-binding protein</fullName>
    </submittedName>
</protein>
<dbReference type="GO" id="GO:0015658">
    <property type="term" value="F:branched-chain amino acid transmembrane transporter activity"/>
    <property type="evidence" value="ECO:0007669"/>
    <property type="project" value="TreeGrafter"/>
</dbReference>
<dbReference type="InterPro" id="IPR027417">
    <property type="entry name" value="P-loop_NTPase"/>
</dbReference>
<dbReference type="EMBL" id="PNYA01000011">
    <property type="protein sequence ID" value="PMS19365.1"/>
    <property type="molecule type" value="Genomic_DNA"/>
</dbReference>
<evidence type="ECO:0000256" key="4">
    <source>
        <dbReference type="ARBA" id="ARBA00022519"/>
    </source>
</evidence>
<dbReference type="GO" id="GO:0015807">
    <property type="term" value="P:L-amino acid transport"/>
    <property type="evidence" value="ECO:0007669"/>
    <property type="project" value="TreeGrafter"/>
</dbReference>
<sequence>MRMPLLQIESLAAGYGKGEVLDDISFALFPGSLAYVLGPRGAGKTTLFMAIAGIVRPKRGVIRFDGEDLRRKRPTELLARGIAYVPHNRLLCSSLSVRENLLAAVWRDTDRPRLEEQAERLAQRLPFLKTCEHQSAGRLTDGERQLLAIARALMSRPRLLLLDDPFNALTRAEAEQVAGLGAELAGQGTAVVIAQRNPTPATNSGVTAYTLDGGRLSRSQTLMGPSRPGLAAT</sequence>
<evidence type="ECO:0000256" key="6">
    <source>
        <dbReference type="ARBA" id="ARBA00022840"/>
    </source>
</evidence>
<name>A0A2N7VQF1_9BURK</name>
<dbReference type="OrthoDB" id="9093734at2"/>
<dbReference type="SUPFAM" id="SSF52540">
    <property type="entry name" value="P-loop containing nucleoside triphosphate hydrolases"/>
    <property type="match status" value="1"/>
</dbReference>
<dbReference type="InterPro" id="IPR003439">
    <property type="entry name" value="ABC_transporter-like_ATP-bd"/>
</dbReference>
<keyword evidence="6 9" id="KW-0067">ATP-binding</keyword>
<evidence type="ECO:0000313" key="10">
    <source>
        <dbReference type="Proteomes" id="UP000235616"/>
    </source>
</evidence>
<keyword evidence="2" id="KW-0813">Transport</keyword>
<dbReference type="InterPro" id="IPR003593">
    <property type="entry name" value="AAA+_ATPase"/>
</dbReference>
<dbReference type="AlphaFoldDB" id="A0A2N7VQF1"/>
<dbReference type="GO" id="GO:0016887">
    <property type="term" value="F:ATP hydrolysis activity"/>
    <property type="evidence" value="ECO:0007669"/>
    <property type="project" value="InterPro"/>
</dbReference>